<keyword evidence="2" id="KW-0812">Transmembrane</keyword>
<accession>A0A2N3G6L2</accession>
<evidence type="ECO:0000256" key="1">
    <source>
        <dbReference type="SAM" id="MobiDB-lite"/>
    </source>
</evidence>
<feature type="region of interest" description="Disordered" evidence="1">
    <location>
        <begin position="336"/>
        <end position="355"/>
    </location>
</feature>
<sequence length="369" mass="39902">MAQSSSPRPRYSTGKRRKNVRGRRPTSRGPVPARRRGPAPILIIAVIVVLLVSCWIFGRGCGGNQEAVENEKLHEYSAEAHKLIGRSATVGAQFQGLRTTVKDLSRDDVARKLQQMVDTCKGIAHDSELVIVPEKAKKLHPILQVALDMRTGGVNGYSASILDVLDKKNLDSAADAMSAGMLDLVVSDRAMQRYRGGLEEKLKSAKFGFEKIADSIFMPRTDEALTSSAHEYIDGISGKETGNALHGVAVLGLTTTPARVDSTESGISILPYSKSFVVKVSVQNQGNQEEHDIPVVVTLTQDSGSAPQKKTQKITRLKAGETATLVFEDLAPATGSEKENTVKATAGPVPKEKKTDNNTIELNFIMRAE</sequence>
<dbReference type="InterPro" id="IPR011635">
    <property type="entry name" value="CARDB"/>
</dbReference>
<dbReference type="Proteomes" id="UP000233654">
    <property type="component" value="Unassembled WGS sequence"/>
</dbReference>
<dbReference type="Pfam" id="PF07705">
    <property type="entry name" value="CARDB"/>
    <property type="match status" value="1"/>
</dbReference>
<evidence type="ECO:0000313" key="4">
    <source>
        <dbReference type="EMBL" id="PKQ28365.1"/>
    </source>
</evidence>
<evidence type="ECO:0000313" key="5">
    <source>
        <dbReference type="Proteomes" id="UP000233654"/>
    </source>
</evidence>
<dbReference type="GO" id="GO:0005975">
    <property type="term" value="P:carbohydrate metabolic process"/>
    <property type="evidence" value="ECO:0007669"/>
    <property type="project" value="UniProtKB-ARBA"/>
</dbReference>
<protein>
    <recommendedName>
        <fullName evidence="3">CARDB domain-containing protein</fullName>
    </recommendedName>
</protein>
<gene>
    <name evidence="4" type="ORF">CVT63_03145</name>
</gene>
<dbReference type="AlphaFoldDB" id="A0A2N3G6L2"/>
<name>A0A2N3G6L2_9ACTN</name>
<dbReference type="Gene3D" id="2.60.40.10">
    <property type="entry name" value="Immunoglobulins"/>
    <property type="match status" value="1"/>
</dbReference>
<feature type="compositionally biased region" description="Basic residues" evidence="1">
    <location>
        <begin position="13"/>
        <end position="26"/>
    </location>
</feature>
<reference evidence="4 5" key="1">
    <citation type="journal article" date="2017" name="ISME J.">
        <title>Potential for microbial H2 and metal transformations associated with novel bacteria and archaea in deep terrestrial subsurface sediments.</title>
        <authorList>
            <person name="Hernsdorf A.W."/>
            <person name="Amano Y."/>
            <person name="Miyakawa K."/>
            <person name="Ise K."/>
            <person name="Suzuki Y."/>
            <person name="Anantharaman K."/>
            <person name="Probst A."/>
            <person name="Burstein D."/>
            <person name="Thomas B.C."/>
            <person name="Banfield J.F."/>
        </authorList>
    </citation>
    <scope>NUCLEOTIDE SEQUENCE [LARGE SCALE GENOMIC DNA]</scope>
    <source>
        <strain evidence="4">HGW-Actinobacteria-3</strain>
    </source>
</reference>
<comment type="caution">
    <text evidence="4">The sequence shown here is derived from an EMBL/GenBank/DDBJ whole genome shotgun (WGS) entry which is preliminary data.</text>
</comment>
<proteinExistence type="predicted"/>
<keyword evidence="2" id="KW-1133">Transmembrane helix</keyword>
<feature type="domain" description="CARDB" evidence="3">
    <location>
        <begin position="273"/>
        <end position="359"/>
    </location>
</feature>
<organism evidence="4 5">
    <name type="scientific">Candidatus Anoxymicrobium japonicum</name>
    <dbReference type="NCBI Taxonomy" id="2013648"/>
    <lineage>
        <taxon>Bacteria</taxon>
        <taxon>Bacillati</taxon>
        <taxon>Actinomycetota</taxon>
        <taxon>Candidatus Geothermincolia</taxon>
        <taxon>Candidatus Geothermincolales</taxon>
        <taxon>Candidatus Anoxymicrobiaceae</taxon>
        <taxon>Candidatus Anoxymicrobium</taxon>
    </lineage>
</organism>
<evidence type="ECO:0000259" key="3">
    <source>
        <dbReference type="Pfam" id="PF07705"/>
    </source>
</evidence>
<dbReference type="InterPro" id="IPR013783">
    <property type="entry name" value="Ig-like_fold"/>
</dbReference>
<keyword evidence="2" id="KW-0472">Membrane</keyword>
<dbReference type="EMBL" id="PHEX01000019">
    <property type="protein sequence ID" value="PKQ28365.1"/>
    <property type="molecule type" value="Genomic_DNA"/>
</dbReference>
<feature type="region of interest" description="Disordered" evidence="1">
    <location>
        <begin position="1"/>
        <end position="34"/>
    </location>
</feature>
<feature type="transmembrane region" description="Helical" evidence="2">
    <location>
        <begin position="39"/>
        <end position="58"/>
    </location>
</feature>
<evidence type="ECO:0000256" key="2">
    <source>
        <dbReference type="SAM" id="Phobius"/>
    </source>
</evidence>